<feature type="binding site" evidence="16">
    <location>
        <position position="150"/>
    </location>
    <ligand>
        <name>S-adenosyl-L-methionine</name>
        <dbReference type="ChEBI" id="CHEBI:59789"/>
        <label>1</label>
    </ligand>
</feature>
<dbReference type="AlphaFoldDB" id="L0H0C4"/>
<comment type="cofactor">
    <cofactor evidence="15 17">
        <name>[4Fe-4S] cluster</name>
        <dbReference type="ChEBI" id="CHEBI:49883"/>
    </cofactor>
    <text evidence="15 17">Binds 1 [4Fe-4S] cluster. The cluster is coordinated with 3 cysteines and an exchangeable S-adenosyl-L-methionine.</text>
</comment>
<dbReference type="Proteomes" id="UP000010816">
    <property type="component" value="Chromosome"/>
</dbReference>
<evidence type="ECO:0000256" key="17">
    <source>
        <dbReference type="PIRSR" id="PIRSR000167-2"/>
    </source>
</evidence>
<feature type="binding site" evidence="17">
    <location>
        <position position="73"/>
    </location>
    <ligand>
        <name>[4Fe-4S] cluster</name>
        <dbReference type="ChEBI" id="CHEBI:49883"/>
        <note>4Fe-4S-S-AdoMet</note>
    </ligand>
</feature>
<comment type="similarity">
    <text evidence="3 15">Belongs to the anaerobic coproporphyrinogen-III oxidase family.</text>
</comment>
<keyword evidence="10 15" id="KW-0408">Iron</keyword>
<evidence type="ECO:0000256" key="3">
    <source>
        <dbReference type="ARBA" id="ARBA00005493"/>
    </source>
</evidence>
<feature type="binding site" evidence="16">
    <location>
        <position position="189"/>
    </location>
    <ligand>
        <name>S-adenosyl-L-methionine</name>
        <dbReference type="ChEBI" id="CHEBI:59789"/>
        <label>2</label>
    </ligand>
</feature>
<feature type="binding site" evidence="16">
    <location>
        <position position="117"/>
    </location>
    <ligand>
        <name>S-adenosyl-L-methionine</name>
        <dbReference type="ChEBI" id="CHEBI:59789"/>
        <label>1</label>
    </ligand>
</feature>
<comment type="subunit">
    <text evidence="4">Monomer.</text>
</comment>
<feature type="binding site" evidence="16">
    <location>
        <begin position="118"/>
        <end position="119"/>
    </location>
    <ligand>
        <name>S-adenosyl-L-methionine</name>
        <dbReference type="ChEBI" id="CHEBI:59789"/>
        <label>2</label>
    </ligand>
</feature>
<evidence type="ECO:0000256" key="8">
    <source>
        <dbReference type="ARBA" id="ARBA00022723"/>
    </source>
</evidence>
<feature type="domain" description="Radical SAM core" evidence="18">
    <location>
        <begin position="51"/>
        <end position="285"/>
    </location>
</feature>
<name>L0H0C4_9GAMM</name>
<dbReference type="GO" id="GO:0006782">
    <property type="term" value="P:protoporphyrinogen IX biosynthetic process"/>
    <property type="evidence" value="ECO:0007669"/>
    <property type="project" value="UniProtKB-UniPathway"/>
</dbReference>
<evidence type="ECO:0000313" key="19">
    <source>
        <dbReference type="EMBL" id="AGA91497.1"/>
    </source>
</evidence>
<feature type="binding site" evidence="16">
    <location>
        <position position="60"/>
    </location>
    <ligand>
        <name>S-adenosyl-L-methionine</name>
        <dbReference type="ChEBI" id="CHEBI:59789"/>
        <label>1</label>
    </ligand>
</feature>
<comment type="catalytic activity">
    <reaction evidence="14 15">
        <text>coproporphyrinogen III + 2 S-adenosyl-L-methionine = protoporphyrinogen IX + 2 5'-deoxyadenosine + 2 L-methionine + 2 CO2</text>
        <dbReference type="Rhea" id="RHEA:15425"/>
        <dbReference type="ChEBI" id="CHEBI:16526"/>
        <dbReference type="ChEBI" id="CHEBI:17319"/>
        <dbReference type="ChEBI" id="CHEBI:57307"/>
        <dbReference type="ChEBI" id="CHEBI:57309"/>
        <dbReference type="ChEBI" id="CHEBI:57844"/>
        <dbReference type="ChEBI" id="CHEBI:59789"/>
        <dbReference type="EC" id="1.3.98.3"/>
    </reaction>
</comment>
<dbReference type="KEGG" id="tmb:Thimo_2790"/>
<dbReference type="PATRIC" id="fig|765912.4.peg.2733"/>
<feature type="binding site" evidence="16">
    <location>
        <position position="214"/>
    </location>
    <ligand>
        <name>S-adenosyl-L-methionine</name>
        <dbReference type="ChEBI" id="CHEBI:59789"/>
        <label>2</label>
    </ligand>
</feature>
<keyword evidence="8 15" id="KW-0479">Metal-binding</keyword>
<dbReference type="Gene3D" id="3.80.30.20">
    <property type="entry name" value="tm_1862 like domain"/>
    <property type="match status" value="1"/>
</dbReference>
<dbReference type="RefSeq" id="WP_015281629.1">
    <property type="nucleotide sequence ID" value="NC_019940.1"/>
</dbReference>
<evidence type="ECO:0000256" key="6">
    <source>
        <dbReference type="ARBA" id="ARBA00022490"/>
    </source>
</evidence>
<feature type="binding site" evidence="16">
    <location>
        <position position="177"/>
    </location>
    <ligand>
        <name>S-adenosyl-L-methionine</name>
        <dbReference type="ChEBI" id="CHEBI:59789"/>
        <label>2</label>
    </ligand>
</feature>
<keyword evidence="12 15" id="KW-0627">Porphyrin biosynthesis</keyword>
<dbReference type="GO" id="GO:0004109">
    <property type="term" value="F:coproporphyrinogen oxidase activity"/>
    <property type="evidence" value="ECO:0007669"/>
    <property type="project" value="InterPro"/>
</dbReference>
<dbReference type="PIRSF" id="PIRSF000167">
    <property type="entry name" value="HemN"/>
    <property type="match status" value="1"/>
</dbReference>
<evidence type="ECO:0000256" key="10">
    <source>
        <dbReference type="ARBA" id="ARBA00023004"/>
    </source>
</evidence>
<dbReference type="Pfam" id="PF04055">
    <property type="entry name" value="Radical_SAM"/>
    <property type="match status" value="1"/>
</dbReference>
<dbReference type="InterPro" id="IPR007197">
    <property type="entry name" value="rSAM"/>
</dbReference>
<dbReference type="GO" id="GO:0051539">
    <property type="term" value="F:4 iron, 4 sulfur cluster binding"/>
    <property type="evidence" value="ECO:0007669"/>
    <property type="project" value="UniProtKB-KW"/>
</dbReference>
<evidence type="ECO:0000256" key="5">
    <source>
        <dbReference type="ARBA" id="ARBA00022485"/>
    </source>
</evidence>
<dbReference type="UniPathway" id="UPA00251">
    <property type="reaction ID" value="UER00323"/>
</dbReference>
<accession>L0H0C4</accession>
<evidence type="ECO:0000256" key="12">
    <source>
        <dbReference type="ARBA" id="ARBA00023244"/>
    </source>
</evidence>
<dbReference type="eggNOG" id="COG0635">
    <property type="taxonomic scope" value="Bacteria"/>
</dbReference>
<protein>
    <recommendedName>
        <fullName evidence="15">Coproporphyrinogen-III oxidase</fullName>
        <ecNumber evidence="15">1.3.98.3</ecNumber>
    </recommendedName>
</protein>
<keyword evidence="11 15" id="KW-0411">Iron-sulfur</keyword>
<evidence type="ECO:0000256" key="1">
    <source>
        <dbReference type="ARBA" id="ARBA00004496"/>
    </source>
</evidence>
<evidence type="ECO:0000256" key="14">
    <source>
        <dbReference type="ARBA" id="ARBA00048321"/>
    </source>
</evidence>
<dbReference type="PANTHER" id="PTHR13932:SF6">
    <property type="entry name" value="OXYGEN-INDEPENDENT COPROPORPHYRINOGEN III OXIDASE"/>
    <property type="match status" value="1"/>
</dbReference>
<dbReference type="STRING" id="765912.Thimo_2790"/>
<dbReference type="InterPro" id="IPR006638">
    <property type="entry name" value="Elp3/MiaA/NifB-like_rSAM"/>
</dbReference>
<dbReference type="PANTHER" id="PTHR13932">
    <property type="entry name" value="COPROPORPHYRINIGEN III OXIDASE"/>
    <property type="match status" value="1"/>
</dbReference>
<evidence type="ECO:0000256" key="13">
    <source>
        <dbReference type="ARBA" id="ARBA00024295"/>
    </source>
</evidence>
<comment type="function">
    <text evidence="13">Involved in the heme biosynthesis. Catalyzes the anaerobic oxidative decarboxylation of propionate groups of rings A and B of coproporphyrinogen III to yield the vinyl groups in protoporphyrinogen IX.</text>
</comment>
<organism evidence="19 20">
    <name type="scientific">Thioflavicoccus mobilis 8321</name>
    <dbReference type="NCBI Taxonomy" id="765912"/>
    <lineage>
        <taxon>Bacteria</taxon>
        <taxon>Pseudomonadati</taxon>
        <taxon>Pseudomonadota</taxon>
        <taxon>Gammaproteobacteria</taxon>
        <taxon>Chromatiales</taxon>
        <taxon>Chromatiaceae</taxon>
        <taxon>Thioflavicoccus</taxon>
    </lineage>
</organism>
<dbReference type="GO" id="GO:0005737">
    <property type="term" value="C:cytoplasm"/>
    <property type="evidence" value="ECO:0007669"/>
    <property type="project" value="UniProtKB-SubCell"/>
</dbReference>
<sequence length="454" mass="51158">MTSAAPVGPILGQSEQIAPAWQQLYSIPSTNKWDKDFTESQYQNALKAIKSNRDEAISVYIHVPFCPVRCLYCGCNTTITHSSERIDHYLDHVEREMAMVADSIGGTRDLLHLHLGGGTPNYLNDSQLVRLMEMVSRHFRILGETDAAIECNPRRASAGQLALLRALGFRRISFGVQDLQPQVQKAIGRIQSAEMVRDVYAMAREAGFECINFDLVYGLPNQTAKSFQTTIDEILDLGPDRVACFPYTHTPEQRPHQHAIDTAKLPSKLDRLTLFHHAVSRFTRSGYSWIGLDSFVLDTDELAVAQEDGRLGRNCVDYTTTPANHLVSFGMGAIGDLDGLLVQNHESITEWQHALAEGHLPVAHGHRLDESERRRRGAIIQLICNLKVPEALAREGLPREYAQRDEYINYGLIEIDQEYIHLTPRGRYYLHSLCIDPNTPLHDDNALWPLLKNI</sequence>
<comment type="pathway">
    <text evidence="2 15">Porphyrin-containing compound metabolism; protoporphyrin-IX biosynthesis; protoporphyrinogen-IX from coproporphyrinogen-III (AdoMet route): step 1/1.</text>
</comment>
<dbReference type="EMBL" id="CP003051">
    <property type="protein sequence ID" value="AGA91497.1"/>
    <property type="molecule type" value="Genomic_DNA"/>
</dbReference>
<proteinExistence type="inferred from homology"/>
<keyword evidence="9 15" id="KW-0560">Oxidoreductase</keyword>
<reference evidence="19 20" key="1">
    <citation type="submission" date="2011-09" db="EMBL/GenBank/DDBJ databases">
        <title>Complete sequence of chromosome of Thioflavicoccus mobilis 8321.</title>
        <authorList>
            <consortium name="US DOE Joint Genome Institute"/>
            <person name="Lucas S."/>
            <person name="Han J."/>
            <person name="Lapidus A."/>
            <person name="Cheng J.-F."/>
            <person name="Goodwin L."/>
            <person name="Pitluck S."/>
            <person name="Peters L."/>
            <person name="Ovchinnikova G."/>
            <person name="Lu M."/>
            <person name="Detter J.C."/>
            <person name="Han C."/>
            <person name="Tapia R."/>
            <person name="Land M."/>
            <person name="Hauser L."/>
            <person name="Kyrpides N."/>
            <person name="Ivanova N."/>
            <person name="Pagani I."/>
            <person name="Vogl K."/>
            <person name="Liu Z."/>
            <person name="Imhoff J."/>
            <person name="Thiel V."/>
            <person name="Frigaard N.-U."/>
            <person name="Bryant D."/>
            <person name="Woyke T."/>
        </authorList>
    </citation>
    <scope>NUCLEOTIDE SEQUENCE [LARGE SCALE GENOMIC DNA]</scope>
    <source>
        <strain evidence="19 20">8321</strain>
    </source>
</reference>
<dbReference type="SFLD" id="SFLDG01065">
    <property type="entry name" value="anaerobic_coproporphyrinogen-I"/>
    <property type="match status" value="1"/>
</dbReference>
<dbReference type="SMART" id="SM00729">
    <property type="entry name" value="Elp3"/>
    <property type="match status" value="1"/>
</dbReference>
<comment type="subcellular location">
    <subcellularLocation>
        <location evidence="1 15">Cytoplasm</location>
    </subcellularLocation>
</comment>
<dbReference type="NCBIfam" id="TIGR00538">
    <property type="entry name" value="hemN"/>
    <property type="match status" value="1"/>
</dbReference>
<dbReference type="SFLD" id="SFLDG01082">
    <property type="entry name" value="B12-binding_domain_containing"/>
    <property type="match status" value="1"/>
</dbReference>
<dbReference type="InterPro" id="IPR058240">
    <property type="entry name" value="rSAM_sf"/>
</dbReference>
<gene>
    <name evidence="19" type="ORF">Thimo_2790</name>
</gene>
<evidence type="ECO:0000256" key="11">
    <source>
        <dbReference type="ARBA" id="ARBA00023014"/>
    </source>
</evidence>
<keyword evidence="5 15" id="KW-0004">4Fe-4S</keyword>
<dbReference type="GO" id="GO:0051989">
    <property type="term" value="F:coproporphyrinogen dehydrogenase activity"/>
    <property type="evidence" value="ECO:0007669"/>
    <property type="project" value="UniProtKB-EC"/>
</dbReference>
<dbReference type="PROSITE" id="PS51918">
    <property type="entry name" value="RADICAL_SAM"/>
    <property type="match status" value="1"/>
</dbReference>
<keyword evidence="6 15" id="KW-0963">Cytoplasm</keyword>
<evidence type="ECO:0000256" key="16">
    <source>
        <dbReference type="PIRSR" id="PIRSR000167-1"/>
    </source>
</evidence>
<dbReference type="InterPro" id="IPR034505">
    <property type="entry name" value="Coproporphyrinogen-III_oxidase"/>
</dbReference>
<evidence type="ECO:0000256" key="9">
    <source>
        <dbReference type="ARBA" id="ARBA00023002"/>
    </source>
</evidence>
<dbReference type="InterPro" id="IPR023404">
    <property type="entry name" value="rSAM_horseshoe"/>
</dbReference>
<evidence type="ECO:0000259" key="18">
    <source>
        <dbReference type="PROSITE" id="PS51918"/>
    </source>
</evidence>
<dbReference type="EC" id="1.3.98.3" evidence="15"/>
<evidence type="ECO:0000256" key="7">
    <source>
        <dbReference type="ARBA" id="ARBA00022691"/>
    </source>
</evidence>
<evidence type="ECO:0000256" key="4">
    <source>
        <dbReference type="ARBA" id="ARBA00011245"/>
    </source>
</evidence>
<dbReference type="HOGENOM" id="CLU_027579_3_0_6"/>
<evidence type="ECO:0000256" key="2">
    <source>
        <dbReference type="ARBA" id="ARBA00004785"/>
    </source>
</evidence>
<dbReference type="SFLD" id="SFLDS00029">
    <property type="entry name" value="Radical_SAM"/>
    <property type="match status" value="1"/>
</dbReference>
<keyword evidence="20" id="KW-1185">Reference proteome</keyword>
<evidence type="ECO:0000256" key="15">
    <source>
        <dbReference type="PIRNR" id="PIRNR000167"/>
    </source>
</evidence>
<dbReference type="SUPFAM" id="SSF102114">
    <property type="entry name" value="Radical SAM enzymes"/>
    <property type="match status" value="1"/>
</dbReference>
<dbReference type="OrthoDB" id="9808022at2"/>
<feature type="binding site" evidence="17">
    <location>
        <position position="70"/>
    </location>
    <ligand>
        <name>[4Fe-4S] cluster</name>
        <dbReference type="ChEBI" id="CHEBI:49883"/>
        <note>4Fe-4S-S-AdoMet</note>
    </ligand>
</feature>
<dbReference type="CDD" id="cd01335">
    <property type="entry name" value="Radical_SAM"/>
    <property type="match status" value="1"/>
</dbReference>
<feature type="binding site" evidence="16">
    <location>
        <position position="334"/>
    </location>
    <ligand>
        <name>S-adenosyl-L-methionine</name>
        <dbReference type="ChEBI" id="CHEBI:59789"/>
        <label>1</label>
    </ligand>
</feature>
<feature type="binding site" evidence="16">
    <location>
        <begin position="72"/>
        <end position="74"/>
    </location>
    <ligand>
        <name>S-adenosyl-L-methionine</name>
        <dbReference type="ChEBI" id="CHEBI:59789"/>
        <label>2</label>
    </ligand>
</feature>
<dbReference type="InterPro" id="IPR004558">
    <property type="entry name" value="Coprogen_oxidase_HemN"/>
</dbReference>
<dbReference type="GO" id="GO:0046872">
    <property type="term" value="F:metal ion binding"/>
    <property type="evidence" value="ECO:0007669"/>
    <property type="project" value="UniProtKB-KW"/>
</dbReference>
<evidence type="ECO:0000313" key="20">
    <source>
        <dbReference type="Proteomes" id="UP000010816"/>
    </source>
</evidence>
<feature type="binding site" evidence="17">
    <location>
        <position position="66"/>
    </location>
    <ligand>
        <name>[4Fe-4S] cluster</name>
        <dbReference type="ChEBI" id="CHEBI:49883"/>
        <note>4Fe-4S-S-AdoMet</note>
    </ligand>
</feature>
<keyword evidence="7 15" id="KW-0949">S-adenosyl-L-methionine</keyword>